<organism evidence="1 2">
    <name type="scientific">Paenibacillus polysaccharolyticus</name>
    <dbReference type="NCBI Taxonomy" id="582692"/>
    <lineage>
        <taxon>Bacteria</taxon>
        <taxon>Bacillati</taxon>
        <taxon>Bacillota</taxon>
        <taxon>Bacilli</taxon>
        <taxon>Bacillales</taxon>
        <taxon>Paenibacillaceae</taxon>
        <taxon>Paenibacillus</taxon>
    </lineage>
</organism>
<dbReference type="Proteomes" id="UP000198538">
    <property type="component" value="Unassembled WGS sequence"/>
</dbReference>
<dbReference type="AlphaFoldDB" id="A0A1G5JTN0"/>
<dbReference type="RefSeq" id="WP_090922341.1">
    <property type="nucleotide sequence ID" value="NZ_FMVM01000012.1"/>
</dbReference>
<dbReference type="STRING" id="582692.SAMN05720606_11221"/>
<protein>
    <submittedName>
        <fullName evidence="1">Uncharacterized protein</fullName>
    </submittedName>
</protein>
<name>A0A1G5JTN0_9BACL</name>
<reference evidence="2" key="1">
    <citation type="submission" date="2016-10" db="EMBL/GenBank/DDBJ databases">
        <authorList>
            <person name="Varghese N."/>
            <person name="Submissions S."/>
        </authorList>
    </citation>
    <scope>NUCLEOTIDE SEQUENCE [LARGE SCALE GENOMIC DNA]</scope>
    <source>
        <strain evidence="2">BL9</strain>
    </source>
</reference>
<evidence type="ECO:0000313" key="1">
    <source>
        <dbReference type="EMBL" id="SCY91745.1"/>
    </source>
</evidence>
<proteinExistence type="predicted"/>
<dbReference type="EMBL" id="FMVM01000012">
    <property type="protein sequence ID" value="SCY91745.1"/>
    <property type="molecule type" value="Genomic_DNA"/>
</dbReference>
<sequence>MNKTWQVLQEIKEAFKPVELSYVIEEMDGEGAAVQVSIPMKSPRFLIKTVRVIPTQETNVELHILNRANKEEAHIIYFNTTEYSTGNYVDGIYDNVDIPYEDKDGNAHFHFEIINPGSVPSGFTIEVTGLTVR</sequence>
<gene>
    <name evidence="1" type="ORF">SAMN05720606_11221</name>
</gene>
<keyword evidence="2" id="KW-1185">Reference proteome</keyword>
<evidence type="ECO:0000313" key="2">
    <source>
        <dbReference type="Proteomes" id="UP000198538"/>
    </source>
</evidence>
<accession>A0A1G5JTN0</accession>